<name>A0ABN7XM88_GIGMA</name>
<dbReference type="Proteomes" id="UP000789901">
    <property type="component" value="Unassembled WGS sequence"/>
</dbReference>
<organism evidence="1 2">
    <name type="scientific">Gigaspora margarita</name>
    <dbReference type="NCBI Taxonomy" id="4874"/>
    <lineage>
        <taxon>Eukaryota</taxon>
        <taxon>Fungi</taxon>
        <taxon>Fungi incertae sedis</taxon>
        <taxon>Mucoromycota</taxon>
        <taxon>Glomeromycotina</taxon>
        <taxon>Glomeromycetes</taxon>
        <taxon>Diversisporales</taxon>
        <taxon>Gigasporaceae</taxon>
        <taxon>Gigaspora</taxon>
    </lineage>
</organism>
<evidence type="ECO:0000313" key="1">
    <source>
        <dbReference type="EMBL" id="CAG8856441.1"/>
    </source>
</evidence>
<sequence>AVRIDRKRGDFSKVQGAHCGNDDECSTKICRTADRDAYKCQETDTRNNGQKCLNNLACKSQICNPIGFICVATVPPPAI</sequence>
<dbReference type="EMBL" id="CAJVQB010160087">
    <property type="protein sequence ID" value="CAG8856441.1"/>
    <property type="molecule type" value="Genomic_DNA"/>
</dbReference>
<comment type="caution">
    <text evidence="1">The sequence shown here is derived from an EMBL/GenBank/DDBJ whole genome shotgun (WGS) entry which is preliminary data.</text>
</comment>
<dbReference type="Gene3D" id="4.10.40.50">
    <property type="match status" value="1"/>
</dbReference>
<evidence type="ECO:0000313" key="2">
    <source>
        <dbReference type="Proteomes" id="UP000789901"/>
    </source>
</evidence>
<keyword evidence="2" id="KW-1185">Reference proteome</keyword>
<accession>A0ABN7XM88</accession>
<gene>
    <name evidence="1" type="ORF">GMARGA_LOCUS45262</name>
</gene>
<protein>
    <submittedName>
        <fullName evidence="1">24743_t:CDS:1</fullName>
    </submittedName>
</protein>
<proteinExistence type="predicted"/>
<feature type="non-terminal residue" evidence="1">
    <location>
        <position position="1"/>
    </location>
</feature>
<reference evidence="1 2" key="1">
    <citation type="submission" date="2021-06" db="EMBL/GenBank/DDBJ databases">
        <authorList>
            <person name="Kallberg Y."/>
            <person name="Tangrot J."/>
            <person name="Rosling A."/>
        </authorList>
    </citation>
    <scope>NUCLEOTIDE SEQUENCE [LARGE SCALE GENOMIC DNA]</scope>
    <source>
        <strain evidence="1 2">120-4 pot B 10/14</strain>
    </source>
</reference>